<evidence type="ECO:0000313" key="1">
    <source>
        <dbReference type="EMBL" id="PYI02391.1"/>
    </source>
</evidence>
<proteinExistence type="predicted"/>
<gene>
    <name evidence="1" type="ORF">BO78DRAFT_224071</name>
</gene>
<dbReference type="Proteomes" id="UP000248423">
    <property type="component" value="Unassembled WGS sequence"/>
</dbReference>
<accession>A0A319DX47</accession>
<sequence>MTVEAGRNHLFFFGRDYAASYEVLRNRHPSNAEPPSGEGFEPTSAALEYISKLLDKTMILMDSGHILLADGETVQARPGDQVIMCEGDEQQFLILRSVGAKFQLIQTGRYDFRSFGRGMNTYLSDKVKEVFTII</sequence>
<organism evidence="1 2">
    <name type="scientific">Aspergillus sclerotiicarbonarius (strain CBS 121057 / IBT 28362)</name>
    <dbReference type="NCBI Taxonomy" id="1448318"/>
    <lineage>
        <taxon>Eukaryota</taxon>
        <taxon>Fungi</taxon>
        <taxon>Dikarya</taxon>
        <taxon>Ascomycota</taxon>
        <taxon>Pezizomycotina</taxon>
        <taxon>Eurotiomycetes</taxon>
        <taxon>Eurotiomycetidae</taxon>
        <taxon>Eurotiales</taxon>
        <taxon>Aspergillaceae</taxon>
        <taxon>Aspergillus</taxon>
        <taxon>Aspergillus subgen. Circumdati</taxon>
    </lineage>
</organism>
<dbReference type="AlphaFoldDB" id="A0A319DX47"/>
<name>A0A319DX47_ASPSB</name>
<reference evidence="1 2" key="1">
    <citation type="submission" date="2018-02" db="EMBL/GenBank/DDBJ databases">
        <title>The genomes of Aspergillus section Nigri reveals drivers in fungal speciation.</title>
        <authorList>
            <consortium name="DOE Joint Genome Institute"/>
            <person name="Vesth T.C."/>
            <person name="Nybo J."/>
            <person name="Theobald S."/>
            <person name="Brandl J."/>
            <person name="Frisvad J.C."/>
            <person name="Nielsen K.F."/>
            <person name="Lyhne E.K."/>
            <person name="Kogle M.E."/>
            <person name="Kuo A."/>
            <person name="Riley R."/>
            <person name="Clum A."/>
            <person name="Nolan M."/>
            <person name="Lipzen A."/>
            <person name="Salamov A."/>
            <person name="Henrissat B."/>
            <person name="Wiebenga A."/>
            <person name="De vries R.P."/>
            <person name="Grigoriev I.V."/>
            <person name="Mortensen U.H."/>
            <person name="Andersen M.R."/>
            <person name="Baker S.E."/>
        </authorList>
    </citation>
    <scope>NUCLEOTIDE SEQUENCE [LARGE SCALE GENOMIC DNA]</scope>
    <source>
        <strain evidence="1 2">CBS 121057</strain>
    </source>
</reference>
<evidence type="ECO:0000313" key="2">
    <source>
        <dbReference type="Proteomes" id="UP000248423"/>
    </source>
</evidence>
<keyword evidence="2" id="KW-1185">Reference proteome</keyword>
<dbReference type="EMBL" id="KZ826396">
    <property type="protein sequence ID" value="PYI02391.1"/>
    <property type="molecule type" value="Genomic_DNA"/>
</dbReference>
<protein>
    <submittedName>
        <fullName evidence="1">Uncharacterized protein</fullName>
    </submittedName>
</protein>
<dbReference type="VEuPathDB" id="FungiDB:BO78DRAFT_224071"/>